<dbReference type="GO" id="GO:0005525">
    <property type="term" value="F:GTP binding"/>
    <property type="evidence" value="ECO:0007669"/>
    <property type="project" value="UniProtKB-UniRule"/>
</dbReference>
<keyword evidence="6 7" id="KW-0342">GTP-binding</keyword>
<dbReference type="InterPro" id="IPR036726">
    <property type="entry name" value="GTP1_OBG_dom_sf"/>
</dbReference>
<evidence type="ECO:0000256" key="6">
    <source>
        <dbReference type="ARBA" id="ARBA00023134"/>
    </source>
</evidence>
<dbReference type="InterPro" id="IPR006169">
    <property type="entry name" value="GTP1_OBG_dom"/>
</dbReference>
<feature type="binding site" evidence="7">
    <location>
        <position position="171"/>
    </location>
    <ligand>
        <name>Mg(2+)</name>
        <dbReference type="ChEBI" id="CHEBI:18420"/>
    </ligand>
</feature>
<evidence type="ECO:0000259" key="9">
    <source>
        <dbReference type="PROSITE" id="PS51710"/>
    </source>
</evidence>
<keyword evidence="7" id="KW-0479">Metal-binding</keyword>
<feature type="binding site" evidence="7">
    <location>
        <position position="191"/>
    </location>
    <ligand>
        <name>Mg(2+)</name>
        <dbReference type="ChEBI" id="CHEBI:18420"/>
    </ligand>
</feature>
<feature type="domain" description="OBG-type G" evidence="9">
    <location>
        <begin position="158"/>
        <end position="319"/>
    </location>
</feature>
<organism evidence="11 12">
    <name type="scientific">Eiseniibacteriota bacterium</name>
    <dbReference type="NCBI Taxonomy" id="2212470"/>
    <lineage>
        <taxon>Bacteria</taxon>
        <taxon>Candidatus Eiseniibacteriota</taxon>
    </lineage>
</organism>
<feature type="domain" description="Obg" evidence="10">
    <location>
        <begin position="1"/>
        <end position="157"/>
    </location>
</feature>
<protein>
    <recommendedName>
        <fullName evidence="7">GTPase Obg</fullName>
        <ecNumber evidence="7">3.6.5.-</ecNumber>
    </recommendedName>
    <alternativeName>
        <fullName evidence="7">GTP-binding protein Obg</fullName>
    </alternativeName>
</protein>
<sequence length="435" mass="46737">MFIDEAAILVRSGKGGDGCISFRREKYVAKGGPDGGDGGRGGDVVLEVDPHLRTLLPFRHEREFQAQNGQPGMGKQMFGRDGEDKVVPVPRGTLVEDEAGRVVADLVSPGQRVVVARGGKGGKGNVHFKSSTRQVPRIATDGQSGEESTLKLTLKLLADVGLVGLPNVGKSTLMRRISNATPRIGDYHFTTIRPNLGIVDLGEYRSVVVADLPGLIEGASEGRGLGHQFLRHVERTRVLVFLIDAASARPQHDLDVLLGELRAFRPALLERPRLICYSRADLVVGQELPPLGEQEPLRISAHTGDGVDVLLKELAALFGRLEYEEGPAPMLVDIELEERKAGGTRGRQGTLADEETGTEALGGDLFFAELVDQGAHLGPFPWPKETRVRVEDAPRVAEASGGVPYGDDDEFADDEGQADDGDVAEPDSLDSEGRS</sequence>
<comment type="function">
    <text evidence="7">An essential GTPase which binds GTP, GDP and possibly (p)ppGpp with moderate affinity, with high nucleotide exchange rates and a fairly low GTP hydrolysis rate. Plays a role in control of the cell cycle, stress response, ribosome biogenesis and in those bacteria that undergo differentiation, in morphogenesis control.</text>
</comment>
<evidence type="ECO:0000313" key="11">
    <source>
        <dbReference type="EMBL" id="MCA9755766.1"/>
    </source>
</evidence>
<dbReference type="InterPro" id="IPR031167">
    <property type="entry name" value="G_OBG"/>
</dbReference>
<dbReference type="Pfam" id="PF01926">
    <property type="entry name" value="MMR_HSR1"/>
    <property type="match status" value="1"/>
</dbReference>
<dbReference type="InterPro" id="IPR045086">
    <property type="entry name" value="OBG_GTPase"/>
</dbReference>
<keyword evidence="5 7" id="KW-0460">Magnesium</keyword>
<evidence type="ECO:0000256" key="7">
    <source>
        <dbReference type="HAMAP-Rule" id="MF_01454"/>
    </source>
</evidence>
<dbReference type="GO" id="GO:0005737">
    <property type="term" value="C:cytoplasm"/>
    <property type="evidence" value="ECO:0007669"/>
    <property type="project" value="UniProtKB-SubCell"/>
</dbReference>
<feature type="binding site" evidence="7">
    <location>
        <begin position="189"/>
        <end position="193"/>
    </location>
    <ligand>
        <name>GTP</name>
        <dbReference type="ChEBI" id="CHEBI:37565"/>
    </ligand>
</feature>
<dbReference type="EMBL" id="JAGQHS010000031">
    <property type="protein sequence ID" value="MCA9755766.1"/>
    <property type="molecule type" value="Genomic_DNA"/>
</dbReference>
<feature type="region of interest" description="Disordered" evidence="8">
    <location>
        <begin position="387"/>
        <end position="435"/>
    </location>
</feature>
<evidence type="ECO:0000256" key="4">
    <source>
        <dbReference type="ARBA" id="ARBA00022801"/>
    </source>
</evidence>
<evidence type="ECO:0000256" key="8">
    <source>
        <dbReference type="SAM" id="MobiDB-lite"/>
    </source>
</evidence>
<dbReference type="HAMAP" id="MF_01454">
    <property type="entry name" value="GTPase_Obg"/>
    <property type="match status" value="1"/>
</dbReference>
<feature type="binding site" evidence="7">
    <location>
        <begin position="164"/>
        <end position="171"/>
    </location>
    <ligand>
        <name>GTP</name>
        <dbReference type="ChEBI" id="CHEBI:37565"/>
    </ligand>
</feature>
<comment type="cofactor">
    <cofactor evidence="7">
        <name>Mg(2+)</name>
        <dbReference type="ChEBI" id="CHEBI:18420"/>
    </cofactor>
</comment>
<dbReference type="NCBIfam" id="NF008956">
    <property type="entry name" value="PRK12299.1"/>
    <property type="match status" value="1"/>
</dbReference>
<keyword evidence="2 7" id="KW-0963">Cytoplasm</keyword>
<dbReference type="InterPro" id="IPR014100">
    <property type="entry name" value="GTP-bd_Obg/CgtA"/>
</dbReference>
<evidence type="ECO:0000256" key="2">
    <source>
        <dbReference type="ARBA" id="ARBA00022490"/>
    </source>
</evidence>
<evidence type="ECO:0000256" key="3">
    <source>
        <dbReference type="ARBA" id="ARBA00022741"/>
    </source>
</evidence>
<keyword evidence="3 7" id="KW-0547">Nucleotide-binding</keyword>
<dbReference type="PROSITE" id="PS51883">
    <property type="entry name" value="OBG"/>
    <property type="match status" value="1"/>
</dbReference>
<name>A0A956SCW4_UNCEI</name>
<dbReference type="PROSITE" id="PS00905">
    <property type="entry name" value="GTP1_OBG"/>
    <property type="match status" value="1"/>
</dbReference>
<gene>
    <name evidence="11" type="primary">obgE</name>
    <name evidence="7" type="synonym">obg</name>
    <name evidence="11" type="ORF">KDA27_08195</name>
</gene>
<dbReference type="EC" id="3.6.5.-" evidence="7"/>
<feature type="binding site" evidence="7">
    <location>
        <begin position="278"/>
        <end position="281"/>
    </location>
    <ligand>
        <name>GTP</name>
        <dbReference type="ChEBI" id="CHEBI:37565"/>
    </ligand>
</feature>
<proteinExistence type="inferred from homology"/>
<dbReference type="Proteomes" id="UP000739538">
    <property type="component" value="Unassembled WGS sequence"/>
</dbReference>
<accession>A0A956SCW4</accession>
<dbReference type="Pfam" id="PF01018">
    <property type="entry name" value="GTP1_OBG"/>
    <property type="match status" value="1"/>
</dbReference>
<feature type="compositionally biased region" description="Acidic residues" evidence="8">
    <location>
        <begin position="406"/>
        <end position="435"/>
    </location>
</feature>
<evidence type="ECO:0000313" key="12">
    <source>
        <dbReference type="Proteomes" id="UP000739538"/>
    </source>
</evidence>
<dbReference type="Gene3D" id="3.40.50.300">
    <property type="entry name" value="P-loop containing nucleotide triphosphate hydrolases"/>
    <property type="match status" value="1"/>
</dbReference>
<evidence type="ECO:0000256" key="5">
    <source>
        <dbReference type="ARBA" id="ARBA00022842"/>
    </source>
</evidence>
<dbReference type="InterPro" id="IPR006074">
    <property type="entry name" value="GTP1-OBG_CS"/>
</dbReference>
<comment type="subcellular location">
    <subcellularLocation>
        <location evidence="7">Cytoplasm</location>
    </subcellularLocation>
</comment>
<dbReference type="PROSITE" id="PS51710">
    <property type="entry name" value="G_OBG"/>
    <property type="match status" value="1"/>
</dbReference>
<dbReference type="CDD" id="cd01898">
    <property type="entry name" value="Obg"/>
    <property type="match status" value="1"/>
</dbReference>
<evidence type="ECO:0000259" key="10">
    <source>
        <dbReference type="PROSITE" id="PS51883"/>
    </source>
</evidence>
<comment type="subunit">
    <text evidence="7">Monomer.</text>
</comment>
<comment type="caution">
    <text evidence="11">The sequence shown here is derived from an EMBL/GenBank/DDBJ whole genome shotgun (WGS) entry which is preliminary data.</text>
</comment>
<dbReference type="GO" id="GO:0003924">
    <property type="term" value="F:GTPase activity"/>
    <property type="evidence" value="ECO:0007669"/>
    <property type="project" value="UniProtKB-UniRule"/>
</dbReference>
<feature type="binding site" evidence="7">
    <location>
        <begin position="300"/>
        <end position="302"/>
    </location>
    <ligand>
        <name>GTP</name>
        <dbReference type="ChEBI" id="CHEBI:37565"/>
    </ligand>
</feature>
<reference evidence="11" key="1">
    <citation type="submission" date="2020-04" db="EMBL/GenBank/DDBJ databases">
        <authorList>
            <person name="Zhang T."/>
        </authorList>
    </citation>
    <scope>NUCLEOTIDE SEQUENCE</scope>
    <source>
        <strain evidence="11">HKST-UBA02</strain>
    </source>
</reference>
<dbReference type="PANTHER" id="PTHR11702">
    <property type="entry name" value="DEVELOPMENTALLY REGULATED GTP-BINDING PROTEIN-RELATED"/>
    <property type="match status" value="1"/>
</dbReference>
<dbReference type="AlphaFoldDB" id="A0A956SCW4"/>
<dbReference type="Gene3D" id="2.70.210.12">
    <property type="entry name" value="GTP1/OBG domain"/>
    <property type="match status" value="1"/>
</dbReference>
<dbReference type="GO" id="GO:0042254">
    <property type="term" value="P:ribosome biogenesis"/>
    <property type="evidence" value="ECO:0007669"/>
    <property type="project" value="UniProtKB-UniRule"/>
</dbReference>
<comment type="similarity">
    <text evidence="1 7">Belongs to the TRAFAC class OBG-HflX-like GTPase superfamily. OBG GTPase family.</text>
</comment>
<evidence type="ECO:0000256" key="1">
    <source>
        <dbReference type="ARBA" id="ARBA00007699"/>
    </source>
</evidence>
<dbReference type="SUPFAM" id="SSF82051">
    <property type="entry name" value="Obg GTP-binding protein N-terminal domain"/>
    <property type="match status" value="1"/>
</dbReference>
<feature type="binding site" evidence="7">
    <location>
        <begin position="211"/>
        <end position="214"/>
    </location>
    <ligand>
        <name>GTP</name>
        <dbReference type="ChEBI" id="CHEBI:37565"/>
    </ligand>
</feature>
<dbReference type="FunFam" id="2.70.210.12:FF:000001">
    <property type="entry name" value="GTPase Obg"/>
    <property type="match status" value="1"/>
</dbReference>
<dbReference type="NCBIfam" id="TIGR02729">
    <property type="entry name" value="Obg_CgtA"/>
    <property type="match status" value="1"/>
</dbReference>
<dbReference type="SUPFAM" id="SSF52540">
    <property type="entry name" value="P-loop containing nucleoside triphosphate hydrolases"/>
    <property type="match status" value="1"/>
</dbReference>
<dbReference type="InterPro" id="IPR027417">
    <property type="entry name" value="P-loop_NTPase"/>
</dbReference>
<dbReference type="PANTHER" id="PTHR11702:SF31">
    <property type="entry name" value="MITOCHONDRIAL RIBOSOME-ASSOCIATED GTPASE 2"/>
    <property type="match status" value="1"/>
</dbReference>
<dbReference type="GO" id="GO:0000287">
    <property type="term" value="F:magnesium ion binding"/>
    <property type="evidence" value="ECO:0007669"/>
    <property type="project" value="InterPro"/>
</dbReference>
<dbReference type="InterPro" id="IPR006073">
    <property type="entry name" value="GTP-bd"/>
</dbReference>
<dbReference type="PRINTS" id="PR00326">
    <property type="entry name" value="GTP1OBG"/>
</dbReference>
<reference evidence="11" key="2">
    <citation type="journal article" date="2021" name="Microbiome">
        <title>Successional dynamics and alternative stable states in a saline activated sludge microbial community over 9 years.</title>
        <authorList>
            <person name="Wang Y."/>
            <person name="Ye J."/>
            <person name="Ju F."/>
            <person name="Liu L."/>
            <person name="Boyd J.A."/>
            <person name="Deng Y."/>
            <person name="Parks D.H."/>
            <person name="Jiang X."/>
            <person name="Yin X."/>
            <person name="Woodcroft B.J."/>
            <person name="Tyson G.W."/>
            <person name="Hugenholtz P."/>
            <person name="Polz M.F."/>
            <person name="Zhang T."/>
        </authorList>
    </citation>
    <scope>NUCLEOTIDE SEQUENCE</scope>
    <source>
        <strain evidence="11">HKST-UBA02</strain>
    </source>
</reference>
<keyword evidence="4 7" id="KW-0378">Hydrolase</keyword>
<dbReference type="NCBIfam" id="NF008955">
    <property type="entry name" value="PRK12297.1"/>
    <property type="match status" value="1"/>
</dbReference>